<dbReference type="PROSITE" id="PS00039">
    <property type="entry name" value="DEAD_ATP_HELICASE"/>
    <property type="match status" value="1"/>
</dbReference>
<dbReference type="InterPro" id="IPR014014">
    <property type="entry name" value="RNA_helicase_DEAD_Q_motif"/>
</dbReference>
<name>A0A1F8EEQ2_9BACT</name>
<dbReference type="CDD" id="cd18787">
    <property type="entry name" value="SF2_C_DEAD"/>
    <property type="match status" value="1"/>
</dbReference>
<dbReference type="STRING" id="1802661.A2649_02340"/>
<dbReference type="InterPro" id="IPR011545">
    <property type="entry name" value="DEAD/DEAH_box_helicase_dom"/>
</dbReference>
<dbReference type="PROSITE" id="PS51195">
    <property type="entry name" value="Q_MOTIF"/>
    <property type="match status" value="1"/>
</dbReference>
<evidence type="ECO:0000256" key="2">
    <source>
        <dbReference type="ARBA" id="ARBA00022801"/>
    </source>
</evidence>
<dbReference type="CDD" id="cd00268">
    <property type="entry name" value="DEADc"/>
    <property type="match status" value="1"/>
</dbReference>
<comment type="caution">
    <text evidence="11">The sequence shown here is derived from an EMBL/GenBank/DDBJ whole genome shotgun (WGS) entry which is preliminary data.</text>
</comment>
<evidence type="ECO:0000259" key="9">
    <source>
        <dbReference type="PROSITE" id="PS51194"/>
    </source>
</evidence>
<dbReference type="SMART" id="SM00490">
    <property type="entry name" value="HELICc"/>
    <property type="match status" value="1"/>
</dbReference>
<dbReference type="GO" id="GO:0003724">
    <property type="term" value="F:RNA helicase activity"/>
    <property type="evidence" value="ECO:0007669"/>
    <property type="project" value="InterPro"/>
</dbReference>
<dbReference type="Pfam" id="PF00271">
    <property type="entry name" value="Helicase_C"/>
    <property type="match status" value="1"/>
</dbReference>
<feature type="domain" description="Helicase C-terminal" evidence="9">
    <location>
        <begin position="253"/>
        <end position="365"/>
    </location>
</feature>
<evidence type="ECO:0000256" key="1">
    <source>
        <dbReference type="ARBA" id="ARBA00022741"/>
    </source>
</evidence>
<gene>
    <name evidence="11" type="ORF">A2649_02340</name>
</gene>
<keyword evidence="3 7" id="KW-0347">Helicase</keyword>
<evidence type="ECO:0000259" key="8">
    <source>
        <dbReference type="PROSITE" id="PS51192"/>
    </source>
</evidence>
<dbReference type="PANTHER" id="PTHR47959:SF13">
    <property type="entry name" value="ATP-DEPENDENT RNA HELICASE RHLE"/>
    <property type="match status" value="1"/>
</dbReference>
<dbReference type="PROSITE" id="PS51192">
    <property type="entry name" value="HELICASE_ATP_BIND_1"/>
    <property type="match status" value="1"/>
</dbReference>
<keyword evidence="4 7" id="KW-0067">ATP-binding</keyword>
<dbReference type="InterPro" id="IPR050079">
    <property type="entry name" value="DEAD_box_RNA_helicase"/>
</dbReference>
<dbReference type="PROSITE" id="PS51194">
    <property type="entry name" value="HELICASE_CTER"/>
    <property type="match status" value="1"/>
</dbReference>
<dbReference type="GO" id="GO:0016787">
    <property type="term" value="F:hydrolase activity"/>
    <property type="evidence" value="ECO:0007669"/>
    <property type="project" value="UniProtKB-KW"/>
</dbReference>
<dbReference type="InterPro" id="IPR014001">
    <property type="entry name" value="Helicase_ATP-bd"/>
</dbReference>
<feature type="domain" description="DEAD-box RNA helicase Q" evidence="10">
    <location>
        <begin position="23"/>
        <end position="51"/>
    </location>
</feature>
<sequence length="365" mass="41318">MNPALFINKAVITEEVEHFVPEHNFQDFNVDLTVKKAIASKGYITPTPIQDRAITHILSGSDVVGVANTGTGKTAAFLIPLINKVILNRREMVLIVVPTRELALQIEDELHGFTKGMRIFSVCCVGGASMGRQISQLRNQYNFIIGTPGRLKDHIEHGFIRLANFRTIVLDEADRMLDMGFINDMRFIMAGMPKERQTLFFSATISRDIDNLIYEFLRQPIRISVKTRDTAKNVEQDVIRTDGKDKVEVLHDLLSKKTEFCKVLIFGRTKHGVERLSQILERRGFKSGSIHGNKNQSQRQKALDLFKNNYIQILVATDVAARGLDIADVSHVINYDLPATYHDYIHRIGRTGRADKRGKALTFLE</sequence>
<evidence type="ECO:0000313" key="11">
    <source>
        <dbReference type="EMBL" id="OGM98829.1"/>
    </source>
</evidence>
<dbReference type="InterPro" id="IPR000629">
    <property type="entry name" value="RNA-helicase_DEAD-box_CS"/>
</dbReference>
<comment type="similarity">
    <text evidence="5 7">Belongs to the DEAD box helicase family.</text>
</comment>
<dbReference type="GO" id="GO:0003676">
    <property type="term" value="F:nucleic acid binding"/>
    <property type="evidence" value="ECO:0007669"/>
    <property type="project" value="InterPro"/>
</dbReference>
<keyword evidence="2 7" id="KW-0378">Hydrolase</keyword>
<dbReference type="Gene3D" id="3.40.50.300">
    <property type="entry name" value="P-loop containing nucleotide triphosphate hydrolases"/>
    <property type="match status" value="2"/>
</dbReference>
<dbReference type="AlphaFoldDB" id="A0A1F8EEQ2"/>
<protein>
    <recommendedName>
        <fullName evidence="13">RNA helicase</fullName>
    </recommendedName>
</protein>
<dbReference type="GO" id="GO:0005829">
    <property type="term" value="C:cytosol"/>
    <property type="evidence" value="ECO:0007669"/>
    <property type="project" value="TreeGrafter"/>
</dbReference>
<dbReference type="EMBL" id="MGJB01000008">
    <property type="protein sequence ID" value="OGM98829.1"/>
    <property type="molecule type" value="Genomic_DNA"/>
</dbReference>
<reference evidence="11 12" key="1">
    <citation type="journal article" date="2016" name="Nat. Commun.">
        <title>Thousands of microbial genomes shed light on interconnected biogeochemical processes in an aquifer system.</title>
        <authorList>
            <person name="Anantharaman K."/>
            <person name="Brown C.T."/>
            <person name="Hug L.A."/>
            <person name="Sharon I."/>
            <person name="Castelle C.J."/>
            <person name="Probst A.J."/>
            <person name="Thomas B.C."/>
            <person name="Singh A."/>
            <person name="Wilkins M.J."/>
            <person name="Karaoz U."/>
            <person name="Brodie E.L."/>
            <person name="Williams K.H."/>
            <person name="Hubbard S.S."/>
            <person name="Banfield J.F."/>
        </authorList>
    </citation>
    <scope>NUCLEOTIDE SEQUENCE [LARGE SCALE GENOMIC DNA]</scope>
</reference>
<evidence type="ECO:0000256" key="3">
    <source>
        <dbReference type="ARBA" id="ARBA00022806"/>
    </source>
</evidence>
<keyword evidence="1 7" id="KW-0547">Nucleotide-binding</keyword>
<evidence type="ECO:0000256" key="5">
    <source>
        <dbReference type="ARBA" id="ARBA00038437"/>
    </source>
</evidence>
<dbReference type="PANTHER" id="PTHR47959">
    <property type="entry name" value="ATP-DEPENDENT RNA HELICASE RHLE-RELATED"/>
    <property type="match status" value="1"/>
</dbReference>
<dbReference type="Proteomes" id="UP000176893">
    <property type="component" value="Unassembled WGS sequence"/>
</dbReference>
<evidence type="ECO:0000256" key="4">
    <source>
        <dbReference type="ARBA" id="ARBA00022840"/>
    </source>
</evidence>
<dbReference type="SMART" id="SM00487">
    <property type="entry name" value="DEXDc"/>
    <property type="match status" value="1"/>
</dbReference>
<evidence type="ECO:0008006" key="13">
    <source>
        <dbReference type="Google" id="ProtNLM"/>
    </source>
</evidence>
<feature type="domain" description="Helicase ATP-binding" evidence="8">
    <location>
        <begin position="54"/>
        <end position="223"/>
    </location>
</feature>
<dbReference type="InterPro" id="IPR044742">
    <property type="entry name" value="DEAD/DEAH_RhlB"/>
</dbReference>
<dbReference type="SUPFAM" id="SSF52540">
    <property type="entry name" value="P-loop containing nucleoside triphosphate hydrolases"/>
    <property type="match status" value="1"/>
</dbReference>
<dbReference type="Pfam" id="PF00270">
    <property type="entry name" value="DEAD"/>
    <property type="match status" value="1"/>
</dbReference>
<feature type="short sequence motif" description="Q motif" evidence="6">
    <location>
        <begin position="23"/>
        <end position="51"/>
    </location>
</feature>
<organism evidence="11 12">
    <name type="scientific">Candidatus Yanofskybacteria bacterium RIFCSPHIGHO2_01_FULL_41_26</name>
    <dbReference type="NCBI Taxonomy" id="1802661"/>
    <lineage>
        <taxon>Bacteria</taxon>
        <taxon>Candidatus Yanofskyibacteriota</taxon>
    </lineage>
</organism>
<evidence type="ECO:0000256" key="7">
    <source>
        <dbReference type="RuleBase" id="RU000492"/>
    </source>
</evidence>
<evidence type="ECO:0000313" key="12">
    <source>
        <dbReference type="Proteomes" id="UP000176893"/>
    </source>
</evidence>
<proteinExistence type="inferred from homology"/>
<accession>A0A1F8EEQ2</accession>
<evidence type="ECO:0000256" key="6">
    <source>
        <dbReference type="PROSITE-ProRule" id="PRU00552"/>
    </source>
</evidence>
<dbReference type="InterPro" id="IPR027417">
    <property type="entry name" value="P-loop_NTPase"/>
</dbReference>
<dbReference type="GO" id="GO:0005524">
    <property type="term" value="F:ATP binding"/>
    <property type="evidence" value="ECO:0007669"/>
    <property type="project" value="UniProtKB-KW"/>
</dbReference>
<evidence type="ECO:0000259" key="10">
    <source>
        <dbReference type="PROSITE" id="PS51195"/>
    </source>
</evidence>
<dbReference type="InterPro" id="IPR001650">
    <property type="entry name" value="Helicase_C-like"/>
</dbReference>